<dbReference type="SUPFAM" id="SSF81321">
    <property type="entry name" value="Family A G protein-coupled receptor-like"/>
    <property type="match status" value="1"/>
</dbReference>
<keyword evidence="2 5" id="KW-0812">Transmembrane</keyword>
<keyword evidence="4 5" id="KW-0472">Membrane</keyword>
<dbReference type="InterPro" id="IPR019424">
    <property type="entry name" value="7TM_GPCR_Srsx"/>
</dbReference>
<dbReference type="Proteomes" id="UP000030758">
    <property type="component" value="Unassembled WGS sequence"/>
</dbReference>
<evidence type="ECO:0000313" key="8">
    <source>
        <dbReference type="EMBL" id="KFD65784.1"/>
    </source>
</evidence>
<dbReference type="PROSITE" id="PS50262">
    <property type="entry name" value="G_PROTEIN_RECEP_F1_2"/>
    <property type="match status" value="1"/>
</dbReference>
<evidence type="ECO:0000256" key="4">
    <source>
        <dbReference type="ARBA" id="ARBA00023136"/>
    </source>
</evidence>
<protein>
    <recommendedName>
        <fullName evidence="6">G-protein coupled receptors family 1 profile domain-containing protein</fullName>
    </recommendedName>
</protein>
<dbReference type="InterPro" id="IPR017452">
    <property type="entry name" value="GPCR_Rhodpsn_7TM"/>
</dbReference>
<reference evidence="7 9" key="1">
    <citation type="journal article" date="2014" name="Nat. Genet.">
        <title>Genome and transcriptome of the porcine whipworm Trichuris suis.</title>
        <authorList>
            <person name="Jex A.R."/>
            <person name="Nejsum P."/>
            <person name="Schwarz E.M."/>
            <person name="Hu L."/>
            <person name="Young N.D."/>
            <person name="Hall R.S."/>
            <person name="Korhonen P.K."/>
            <person name="Liao S."/>
            <person name="Thamsborg S."/>
            <person name="Xia J."/>
            <person name="Xu P."/>
            <person name="Wang S."/>
            <person name="Scheerlinck J.P."/>
            <person name="Hofmann A."/>
            <person name="Sternberg P.W."/>
            <person name="Wang J."/>
            <person name="Gasser R.B."/>
        </authorList>
    </citation>
    <scope>NUCLEOTIDE SEQUENCE [LARGE SCALE GENOMIC DNA]</scope>
    <source>
        <strain evidence="8">DCEP-RM93F</strain>
        <strain evidence="7">DCEP-RM93M</strain>
    </source>
</reference>
<dbReference type="AlphaFoldDB" id="A0A085MAZ1"/>
<feature type="transmembrane region" description="Helical" evidence="5">
    <location>
        <begin position="102"/>
        <end position="120"/>
    </location>
</feature>
<dbReference type="Pfam" id="PF10320">
    <property type="entry name" value="7TM_GPCR_Srsx"/>
    <property type="match status" value="1"/>
</dbReference>
<keyword evidence="9" id="KW-1185">Reference proteome</keyword>
<evidence type="ECO:0000256" key="5">
    <source>
        <dbReference type="SAM" id="Phobius"/>
    </source>
</evidence>
<dbReference type="InterPro" id="IPR047130">
    <property type="entry name" value="7TM_GPCR_Srsx_nematod"/>
</dbReference>
<dbReference type="Gene3D" id="1.20.1070.10">
    <property type="entry name" value="Rhodopsin 7-helix transmembrane proteins"/>
    <property type="match status" value="1"/>
</dbReference>
<keyword evidence="3 5" id="KW-1133">Transmembrane helix</keyword>
<feature type="transmembrane region" description="Helical" evidence="5">
    <location>
        <begin position="22"/>
        <end position="44"/>
    </location>
</feature>
<sequence length="343" mass="38323">MDNTSENLHNISIAIFDDLSAILYTVFPIDTVTACTTFVEFVALVNDNRVRMRKSFVLIIALIFGYFLSACGSILSSSISCAMRFIQGDCIMDLRSCLCLQVVYSVGYILVIAISFLLAVDRTLAIVSPVWYNRDYKNSFLYGQLTLVLFYILLINVGMYLSSEHQGIPFCTLISSRENQFLMFESLVNNALLALTVAIYIALIVWVKWKLHKDRENAVLQMAHRRRMKSKLLLTLAICVFIHATTFYVGTIFGSIAIAAENIVDAMSLAKYGILVVISGLLNAVFLLCRTREIRLAVQRLVKKCGLAQLFTKASSLLPSLNRTHTVGVCTSTTEQLKTIECA</sequence>
<proteinExistence type="predicted"/>
<evidence type="ECO:0000256" key="3">
    <source>
        <dbReference type="ARBA" id="ARBA00022989"/>
    </source>
</evidence>
<name>A0A085MAZ1_9BILA</name>
<dbReference type="OrthoDB" id="10316282at2759"/>
<dbReference type="GO" id="GO:0004930">
    <property type="term" value="F:G protein-coupled receptor activity"/>
    <property type="evidence" value="ECO:0007669"/>
    <property type="project" value="InterPro"/>
</dbReference>
<feature type="domain" description="G-protein coupled receptors family 1 profile" evidence="6">
    <location>
        <begin position="36"/>
        <end position="287"/>
    </location>
</feature>
<dbReference type="Proteomes" id="UP000030764">
    <property type="component" value="Unassembled WGS sequence"/>
</dbReference>
<feature type="transmembrane region" description="Helical" evidence="5">
    <location>
        <begin position="56"/>
        <end position="75"/>
    </location>
</feature>
<evidence type="ECO:0000256" key="2">
    <source>
        <dbReference type="ARBA" id="ARBA00022692"/>
    </source>
</evidence>
<dbReference type="EMBL" id="KL367532">
    <property type="protein sequence ID" value="KFD65784.1"/>
    <property type="molecule type" value="Genomic_DNA"/>
</dbReference>
<dbReference type="GO" id="GO:0016020">
    <property type="term" value="C:membrane"/>
    <property type="evidence" value="ECO:0007669"/>
    <property type="project" value="UniProtKB-SubCell"/>
</dbReference>
<evidence type="ECO:0000259" key="6">
    <source>
        <dbReference type="PROSITE" id="PS50262"/>
    </source>
</evidence>
<feature type="transmembrane region" description="Helical" evidence="5">
    <location>
        <begin position="272"/>
        <end position="289"/>
    </location>
</feature>
<evidence type="ECO:0000313" key="7">
    <source>
        <dbReference type="EMBL" id="KFD54387.1"/>
    </source>
</evidence>
<feature type="transmembrane region" description="Helical" evidence="5">
    <location>
        <begin position="191"/>
        <end position="211"/>
    </location>
</feature>
<organism evidence="7 9">
    <name type="scientific">Trichuris suis</name>
    <name type="common">pig whipworm</name>
    <dbReference type="NCBI Taxonomy" id="68888"/>
    <lineage>
        <taxon>Eukaryota</taxon>
        <taxon>Metazoa</taxon>
        <taxon>Ecdysozoa</taxon>
        <taxon>Nematoda</taxon>
        <taxon>Enoplea</taxon>
        <taxon>Dorylaimia</taxon>
        <taxon>Trichinellida</taxon>
        <taxon>Trichuridae</taxon>
        <taxon>Trichuris</taxon>
    </lineage>
</organism>
<comment type="subcellular location">
    <subcellularLocation>
        <location evidence="1">Membrane</location>
    </subcellularLocation>
</comment>
<accession>A0A085MAZ1</accession>
<evidence type="ECO:0000313" key="9">
    <source>
        <dbReference type="Proteomes" id="UP000030764"/>
    </source>
</evidence>
<gene>
    <name evidence="7" type="ORF">M513_04730</name>
    <name evidence="8" type="ORF">M514_04730</name>
</gene>
<dbReference type="EMBL" id="KL363208">
    <property type="protein sequence ID" value="KFD54387.1"/>
    <property type="molecule type" value="Genomic_DNA"/>
</dbReference>
<evidence type="ECO:0000256" key="1">
    <source>
        <dbReference type="ARBA" id="ARBA00004370"/>
    </source>
</evidence>
<feature type="transmembrane region" description="Helical" evidence="5">
    <location>
        <begin position="232"/>
        <end position="260"/>
    </location>
</feature>
<dbReference type="PANTHER" id="PTHR23360">
    <property type="entry name" value="G-PROTEIN COUPLED RECEPTORS FAMILY 1 PROFILE DOMAIN-CONTAINING PROTEIN-RELATED"/>
    <property type="match status" value="1"/>
</dbReference>
<dbReference type="InterPro" id="IPR000276">
    <property type="entry name" value="GPCR_Rhodpsn"/>
</dbReference>
<feature type="transmembrane region" description="Helical" evidence="5">
    <location>
        <begin position="140"/>
        <end position="161"/>
    </location>
</feature>
<dbReference type="SMART" id="SM01381">
    <property type="entry name" value="7TM_GPCR_Srsx"/>
    <property type="match status" value="1"/>
</dbReference>